<keyword evidence="7" id="KW-0963">Cytoplasm</keyword>
<keyword evidence="3 7" id="KW-0479">Metal-binding</keyword>
<dbReference type="InterPro" id="IPR002036">
    <property type="entry name" value="YbeY"/>
</dbReference>
<dbReference type="InterPro" id="IPR023091">
    <property type="entry name" value="MetalPrtase_cat_dom_sf_prd"/>
</dbReference>
<name>A0A0S4MUI3_9BACT</name>
<accession>A0A0S4MUI3</accession>
<keyword evidence="9" id="KW-1185">Reference proteome</keyword>
<evidence type="ECO:0000256" key="2">
    <source>
        <dbReference type="ARBA" id="ARBA00022722"/>
    </source>
</evidence>
<evidence type="ECO:0000313" key="8">
    <source>
        <dbReference type="EMBL" id="CUU02663.1"/>
    </source>
</evidence>
<feature type="binding site" evidence="7">
    <location>
        <position position="113"/>
    </location>
    <ligand>
        <name>Zn(2+)</name>
        <dbReference type="ChEBI" id="CHEBI:29105"/>
        <note>catalytic</note>
    </ligand>
</feature>
<reference evidence="9" key="1">
    <citation type="submission" date="2015-11" db="EMBL/GenBank/DDBJ databases">
        <authorList>
            <person name="Varghese N."/>
        </authorList>
    </citation>
    <scope>NUCLEOTIDE SEQUENCE [LARGE SCALE GENOMIC DNA]</scope>
</reference>
<comment type="function">
    <text evidence="7">Single strand-specific metallo-endoribonuclease involved in late-stage 70S ribosome quality control and in maturation of the 3' terminus of the 16S rRNA.</text>
</comment>
<dbReference type="PROSITE" id="PS01306">
    <property type="entry name" value="UPF0054"/>
    <property type="match status" value="1"/>
</dbReference>
<dbReference type="PANTHER" id="PTHR46986">
    <property type="entry name" value="ENDORIBONUCLEASE YBEY, CHLOROPLASTIC"/>
    <property type="match status" value="1"/>
</dbReference>
<gene>
    <name evidence="7" type="primary">ybeY</name>
    <name evidence="8" type="ORF">JGI1_00551</name>
</gene>
<proteinExistence type="inferred from homology"/>
<evidence type="ECO:0000256" key="6">
    <source>
        <dbReference type="ARBA" id="ARBA00022833"/>
    </source>
</evidence>
<dbReference type="InterPro" id="IPR020549">
    <property type="entry name" value="YbeY_CS"/>
</dbReference>
<comment type="subcellular location">
    <subcellularLocation>
        <location evidence="7">Cytoplasm</location>
    </subcellularLocation>
</comment>
<dbReference type="STRING" id="1643428.GCA_001442855_00536"/>
<keyword evidence="2 7" id="KW-0540">Nuclease</keyword>
<dbReference type="GO" id="GO:0004521">
    <property type="term" value="F:RNA endonuclease activity"/>
    <property type="evidence" value="ECO:0007669"/>
    <property type="project" value="UniProtKB-UniRule"/>
</dbReference>
<dbReference type="SUPFAM" id="SSF55486">
    <property type="entry name" value="Metalloproteases ('zincins'), catalytic domain"/>
    <property type="match status" value="1"/>
</dbReference>
<dbReference type="Proteomes" id="UP000320623">
    <property type="component" value="Unassembled WGS sequence"/>
</dbReference>
<dbReference type="GO" id="GO:0006364">
    <property type="term" value="P:rRNA processing"/>
    <property type="evidence" value="ECO:0007669"/>
    <property type="project" value="UniProtKB-UniRule"/>
</dbReference>
<keyword evidence="7" id="KW-0690">Ribosome biogenesis</keyword>
<keyword evidence="4 7" id="KW-0255">Endonuclease</keyword>
<organism evidence="8 9">
    <name type="scientific">Candidatus Thermokryptus mobilis</name>
    <dbReference type="NCBI Taxonomy" id="1643428"/>
    <lineage>
        <taxon>Bacteria</taxon>
        <taxon>Pseudomonadati</taxon>
        <taxon>Candidatus Kryptoniota</taxon>
        <taxon>Candidatus Thermokryptus</taxon>
    </lineage>
</organism>
<evidence type="ECO:0000256" key="3">
    <source>
        <dbReference type="ARBA" id="ARBA00022723"/>
    </source>
</evidence>
<dbReference type="AlphaFoldDB" id="A0A0S4MUI3"/>
<dbReference type="Gene3D" id="3.40.390.30">
    <property type="entry name" value="Metalloproteases ('zincins'), catalytic domain"/>
    <property type="match status" value="1"/>
</dbReference>
<dbReference type="NCBIfam" id="TIGR00043">
    <property type="entry name" value="rRNA maturation RNase YbeY"/>
    <property type="match status" value="1"/>
</dbReference>
<feature type="binding site" evidence="7">
    <location>
        <position position="119"/>
    </location>
    <ligand>
        <name>Zn(2+)</name>
        <dbReference type="ChEBI" id="CHEBI:29105"/>
        <note>catalytic</note>
    </ligand>
</feature>
<dbReference type="EMBL" id="FAOO01000003">
    <property type="protein sequence ID" value="CUU02663.1"/>
    <property type="molecule type" value="Genomic_DNA"/>
</dbReference>
<sequence length="141" mass="16685">MEINIINEQKKIKLPIQKLRKLIKQVVSEESLGFTQINFIYVSDDFIQRINKQFLNHDHPTDVLAFDLSDEIETLDKIAEIYISLDRAFEQAKSYKVSFENEVARLTTHGLLHLAGYKDDTRSAKINMRRRENYYLRKFGF</sequence>
<dbReference type="GO" id="GO:0008270">
    <property type="term" value="F:zinc ion binding"/>
    <property type="evidence" value="ECO:0007669"/>
    <property type="project" value="UniProtKB-UniRule"/>
</dbReference>
<evidence type="ECO:0000256" key="4">
    <source>
        <dbReference type="ARBA" id="ARBA00022759"/>
    </source>
</evidence>
<comment type="similarity">
    <text evidence="1 7">Belongs to the endoribonuclease YbeY family.</text>
</comment>
<evidence type="ECO:0000256" key="5">
    <source>
        <dbReference type="ARBA" id="ARBA00022801"/>
    </source>
</evidence>
<dbReference type="RefSeq" id="WP_140944345.1">
    <property type="nucleotide sequence ID" value="NZ_FAOO01000003.1"/>
</dbReference>
<evidence type="ECO:0000256" key="1">
    <source>
        <dbReference type="ARBA" id="ARBA00010875"/>
    </source>
</evidence>
<keyword evidence="5 7" id="KW-0378">Hydrolase</keyword>
<feature type="binding site" evidence="7">
    <location>
        <position position="109"/>
    </location>
    <ligand>
        <name>Zn(2+)</name>
        <dbReference type="ChEBI" id="CHEBI:29105"/>
        <note>catalytic</note>
    </ligand>
</feature>
<dbReference type="GO" id="GO:0005737">
    <property type="term" value="C:cytoplasm"/>
    <property type="evidence" value="ECO:0007669"/>
    <property type="project" value="UniProtKB-SubCell"/>
</dbReference>
<dbReference type="GO" id="GO:0004222">
    <property type="term" value="F:metalloendopeptidase activity"/>
    <property type="evidence" value="ECO:0007669"/>
    <property type="project" value="InterPro"/>
</dbReference>
<dbReference type="HAMAP" id="MF_00009">
    <property type="entry name" value="Endoribonucl_YbeY"/>
    <property type="match status" value="1"/>
</dbReference>
<dbReference type="PANTHER" id="PTHR46986:SF1">
    <property type="entry name" value="ENDORIBONUCLEASE YBEY, CHLOROPLASTIC"/>
    <property type="match status" value="1"/>
</dbReference>
<dbReference type="EC" id="3.1.-.-" evidence="7"/>
<keyword evidence="6 7" id="KW-0862">Zinc</keyword>
<dbReference type="OrthoDB" id="9807740at2"/>
<comment type="cofactor">
    <cofactor evidence="7">
        <name>Zn(2+)</name>
        <dbReference type="ChEBI" id="CHEBI:29105"/>
    </cofactor>
    <text evidence="7">Binds 1 zinc ion.</text>
</comment>
<keyword evidence="7" id="KW-0698">rRNA processing</keyword>
<protein>
    <recommendedName>
        <fullName evidence="7">Endoribonuclease YbeY</fullName>
        <ecNumber evidence="7">3.1.-.-</ecNumber>
    </recommendedName>
</protein>
<evidence type="ECO:0000256" key="7">
    <source>
        <dbReference type="HAMAP-Rule" id="MF_00009"/>
    </source>
</evidence>
<dbReference type="Pfam" id="PF02130">
    <property type="entry name" value="YbeY"/>
    <property type="match status" value="1"/>
</dbReference>
<evidence type="ECO:0000313" key="9">
    <source>
        <dbReference type="Proteomes" id="UP000320623"/>
    </source>
</evidence>